<reference evidence="2 3" key="1">
    <citation type="journal article" date="2015" name="Int. J. Syst. Evol. Microbiol.">
        <title>Carboxylicivirga linearis sp. nov., isolated from a sea cucumber culture pond.</title>
        <authorList>
            <person name="Wang F.Q."/>
            <person name="Zhou Y.X."/>
            <person name="Lin X.Z."/>
            <person name="Chen G.J."/>
            <person name="Du Z.J."/>
        </authorList>
    </citation>
    <scope>NUCLEOTIDE SEQUENCE [LARGE SCALE GENOMIC DNA]</scope>
    <source>
        <strain evidence="2 3">FB218</strain>
    </source>
</reference>
<feature type="transmembrane region" description="Helical" evidence="1">
    <location>
        <begin position="51"/>
        <end position="72"/>
    </location>
</feature>
<dbReference type="RefSeq" id="WP_212214998.1">
    <property type="nucleotide sequence ID" value="NZ_JAGUCO010000003.1"/>
</dbReference>
<evidence type="ECO:0000313" key="2">
    <source>
        <dbReference type="EMBL" id="MBS2097905.1"/>
    </source>
</evidence>
<proteinExistence type="predicted"/>
<gene>
    <name evidence="2" type="ORF">KEM10_06400</name>
</gene>
<evidence type="ECO:0000256" key="1">
    <source>
        <dbReference type="SAM" id="Phobius"/>
    </source>
</evidence>
<evidence type="ECO:0000313" key="3">
    <source>
        <dbReference type="Proteomes" id="UP000708576"/>
    </source>
</evidence>
<feature type="transmembrane region" description="Helical" evidence="1">
    <location>
        <begin position="79"/>
        <end position="98"/>
    </location>
</feature>
<organism evidence="2 3">
    <name type="scientific">Carboxylicivirga linearis</name>
    <dbReference type="NCBI Taxonomy" id="1628157"/>
    <lineage>
        <taxon>Bacteria</taxon>
        <taxon>Pseudomonadati</taxon>
        <taxon>Bacteroidota</taxon>
        <taxon>Bacteroidia</taxon>
        <taxon>Marinilabiliales</taxon>
        <taxon>Marinilabiliaceae</taxon>
        <taxon>Carboxylicivirga</taxon>
    </lineage>
</organism>
<keyword evidence="1" id="KW-1133">Transmembrane helix</keyword>
<keyword evidence="1" id="KW-0472">Membrane</keyword>
<sequence length="106" mass="12003">MERKITLISILSLVTILSFIALVTGSFGYVTVSLFGFPILFYTQREVFSKIQWIIMILLLVLITVASVNLLANLKGHFLYYYEFVASLLIMVIALVWAPDKVEAPE</sequence>
<comment type="caution">
    <text evidence="2">The sequence shown here is derived from an EMBL/GenBank/DDBJ whole genome shotgun (WGS) entry which is preliminary data.</text>
</comment>
<accession>A0ABS5JSQ4</accession>
<keyword evidence="1" id="KW-0812">Transmembrane</keyword>
<feature type="transmembrane region" description="Helical" evidence="1">
    <location>
        <begin position="7"/>
        <end position="31"/>
    </location>
</feature>
<protein>
    <submittedName>
        <fullName evidence="2">Uncharacterized protein</fullName>
    </submittedName>
</protein>
<keyword evidence="3" id="KW-1185">Reference proteome</keyword>
<name>A0ABS5JSQ4_9BACT</name>
<dbReference type="Proteomes" id="UP000708576">
    <property type="component" value="Unassembled WGS sequence"/>
</dbReference>
<dbReference type="EMBL" id="JAGUCO010000003">
    <property type="protein sequence ID" value="MBS2097905.1"/>
    <property type="molecule type" value="Genomic_DNA"/>
</dbReference>